<dbReference type="RefSeq" id="WP_149402113.1">
    <property type="nucleotide sequence ID" value="NZ_BIXY01000037.1"/>
</dbReference>
<dbReference type="PANTHER" id="PTHR30455:SF2">
    <property type="entry name" value="TRANSCRIPTIONAL REPRESSOR NRDR"/>
    <property type="match status" value="1"/>
</dbReference>
<evidence type="ECO:0000256" key="1">
    <source>
        <dbReference type="ARBA" id="ARBA00022491"/>
    </source>
</evidence>
<comment type="similarity">
    <text evidence="7">Belongs to the NrdR family.</text>
</comment>
<organism evidence="9 10">
    <name type="scientific">Dictyobacter arantiisoli</name>
    <dbReference type="NCBI Taxonomy" id="2014874"/>
    <lineage>
        <taxon>Bacteria</taxon>
        <taxon>Bacillati</taxon>
        <taxon>Chloroflexota</taxon>
        <taxon>Ktedonobacteria</taxon>
        <taxon>Ktedonobacterales</taxon>
        <taxon>Dictyobacteraceae</taxon>
        <taxon>Dictyobacter</taxon>
    </lineage>
</organism>
<evidence type="ECO:0000256" key="3">
    <source>
        <dbReference type="ARBA" id="ARBA00022840"/>
    </source>
</evidence>
<dbReference type="Proteomes" id="UP000322530">
    <property type="component" value="Unassembled WGS sequence"/>
</dbReference>
<dbReference type="AlphaFoldDB" id="A0A5A5TDN6"/>
<evidence type="ECO:0000256" key="7">
    <source>
        <dbReference type="HAMAP-Rule" id="MF_00440"/>
    </source>
</evidence>
<evidence type="ECO:0000256" key="2">
    <source>
        <dbReference type="ARBA" id="ARBA00022741"/>
    </source>
</evidence>
<comment type="function">
    <text evidence="7">Negatively regulates transcription of bacterial ribonucleotide reductase nrd genes and operons by binding to NrdR-boxes.</text>
</comment>
<proteinExistence type="inferred from homology"/>
<dbReference type="GO" id="GO:0045892">
    <property type="term" value="P:negative regulation of DNA-templated transcription"/>
    <property type="evidence" value="ECO:0007669"/>
    <property type="project" value="UniProtKB-UniRule"/>
</dbReference>
<keyword evidence="1 7" id="KW-0678">Repressor</keyword>
<dbReference type="InterPro" id="IPR003796">
    <property type="entry name" value="RNR_NrdR-like"/>
</dbReference>
<dbReference type="GO" id="GO:0005524">
    <property type="term" value="F:ATP binding"/>
    <property type="evidence" value="ECO:0007669"/>
    <property type="project" value="UniProtKB-UniRule"/>
</dbReference>
<keyword evidence="5 7" id="KW-0238">DNA-binding</keyword>
<evidence type="ECO:0000256" key="6">
    <source>
        <dbReference type="ARBA" id="ARBA00023163"/>
    </source>
</evidence>
<comment type="caution">
    <text evidence="7">Lacks conserved residue(s) required for the propagation of feature annotation.</text>
</comment>
<accession>A0A5A5TDN6</accession>
<dbReference type="Pfam" id="PF03477">
    <property type="entry name" value="ATP-cone"/>
    <property type="match status" value="1"/>
</dbReference>
<dbReference type="PANTHER" id="PTHR30455">
    <property type="entry name" value="TRANSCRIPTIONAL REPRESSOR NRDR"/>
    <property type="match status" value="1"/>
</dbReference>
<dbReference type="OrthoDB" id="9807461at2"/>
<dbReference type="PROSITE" id="PS51161">
    <property type="entry name" value="ATP_CONE"/>
    <property type="match status" value="1"/>
</dbReference>
<keyword evidence="6 7" id="KW-0804">Transcription</keyword>
<keyword evidence="10" id="KW-1185">Reference proteome</keyword>
<dbReference type="InterPro" id="IPR005144">
    <property type="entry name" value="ATP-cone_dom"/>
</dbReference>
<evidence type="ECO:0000259" key="8">
    <source>
        <dbReference type="PROSITE" id="PS51161"/>
    </source>
</evidence>
<evidence type="ECO:0000313" key="9">
    <source>
        <dbReference type="EMBL" id="GCF09159.1"/>
    </source>
</evidence>
<dbReference type="HAMAP" id="MF_00440">
    <property type="entry name" value="NrdR"/>
    <property type="match status" value="1"/>
</dbReference>
<keyword evidence="4 7" id="KW-0805">Transcription regulation</keyword>
<gene>
    <name evidence="7 9" type="primary">nrdR</name>
    <name evidence="9" type="ORF">KDI_27230</name>
</gene>
<evidence type="ECO:0000256" key="4">
    <source>
        <dbReference type="ARBA" id="ARBA00023015"/>
    </source>
</evidence>
<name>A0A5A5TDN6_9CHLR</name>
<keyword evidence="2 7" id="KW-0547">Nucleotide-binding</keyword>
<evidence type="ECO:0000256" key="5">
    <source>
        <dbReference type="ARBA" id="ARBA00023125"/>
    </source>
</evidence>
<dbReference type="EMBL" id="BIXY01000037">
    <property type="protein sequence ID" value="GCF09159.1"/>
    <property type="molecule type" value="Genomic_DNA"/>
</dbReference>
<dbReference type="InterPro" id="IPR055173">
    <property type="entry name" value="NrdR-like_N"/>
</dbReference>
<comment type="caution">
    <text evidence="9">The sequence shown here is derived from an EMBL/GenBank/DDBJ whole genome shotgun (WGS) entry which is preliminary data.</text>
</comment>
<reference evidence="9 10" key="1">
    <citation type="submission" date="2019-01" db="EMBL/GenBank/DDBJ databases">
        <title>Draft genome sequence of Dictyobacter sp. Uno17.</title>
        <authorList>
            <person name="Wang C.M."/>
            <person name="Zheng Y."/>
            <person name="Sakai Y."/>
            <person name="Abe K."/>
            <person name="Yokota A."/>
            <person name="Yabe S."/>
        </authorList>
    </citation>
    <scope>NUCLEOTIDE SEQUENCE [LARGE SCALE GENOMIC DNA]</scope>
    <source>
        <strain evidence="9 10">Uno17</strain>
    </source>
</reference>
<dbReference type="GO" id="GO:0008270">
    <property type="term" value="F:zinc ion binding"/>
    <property type="evidence" value="ECO:0007669"/>
    <property type="project" value="InterPro"/>
</dbReference>
<dbReference type="Pfam" id="PF22811">
    <property type="entry name" value="Zn_ribbon_NrdR"/>
    <property type="match status" value="1"/>
</dbReference>
<evidence type="ECO:0000313" key="10">
    <source>
        <dbReference type="Proteomes" id="UP000322530"/>
    </source>
</evidence>
<dbReference type="NCBIfam" id="TIGR00244">
    <property type="entry name" value="transcriptional regulator NrdR"/>
    <property type="match status" value="1"/>
</dbReference>
<feature type="domain" description="ATP-cone" evidence="8">
    <location>
        <begin position="47"/>
        <end position="137"/>
    </location>
</feature>
<protein>
    <recommendedName>
        <fullName evidence="7">Transcriptional repressor NrdR</fullName>
    </recommendedName>
</protein>
<dbReference type="GO" id="GO:0003677">
    <property type="term" value="F:DNA binding"/>
    <property type="evidence" value="ECO:0007669"/>
    <property type="project" value="UniProtKB-KW"/>
</dbReference>
<sequence length="173" mass="20455">MKCPFCGGTESRVKDSRDVGDAVHRRRECEHCKGRFSTYERVEKFHLMVIKQDQRREAFDRQKLYVGIRKACEKRPLPAGEIENAVEEIEQELYRFGKQEIPSSVIGERVMEHLRQLDKIAYIRFASVYRSFGDVETMFEEIQKLLNREKPDSANLQQIIINESSDSYRRDDF</sequence>
<keyword evidence="3 7" id="KW-0067">ATP-binding</keyword>